<name>A0AAV6MDB9_9ROSI</name>
<comment type="caution">
    <text evidence="2">The sequence shown here is derived from an EMBL/GenBank/DDBJ whole genome shotgun (WGS) entry which is preliminary data.</text>
</comment>
<keyword evidence="3" id="KW-1185">Reference proteome</keyword>
<feature type="region of interest" description="Disordered" evidence="1">
    <location>
        <begin position="1"/>
        <end position="23"/>
    </location>
</feature>
<accession>A0AAV6MDB9</accession>
<evidence type="ECO:0000313" key="3">
    <source>
        <dbReference type="Proteomes" id="UP000685013"/>
    </source>
</evidence>
<protein>
    <submittedName>
        <fullName evidence="2">Uncharacterized protein</fullName>
    </submittedName>
</protein>
<evidence type="ECO:0000313" key="2">
    <source>
        <dbReference type="EMBL" id="KAG6578752.1"/>
    </source>
</evidence>
<feature type="non-terminal residue" evidence="2">
    <location>
        <position position="1"/>
    </location>
</feature>
<evidence type="ECO:0000256" key="1">
    <source>
        <dbReference type="SAM" id="MobiDB-lite"/>
    </source>
</evidence>
<dbReference type="Proteomes" id="UP000685013">
    <property type="component" value="Chromosome 15"/>
</dbReference>
<sequence length="77" mass="8495">MPITDSNGSCFKMSLMGSPQGDIKTSLMGSPQGDIRSTHMPKHAKRRMLSYNQDDDVFTGVTNAKARQKAHAQLQSR</sequence>
<proteinExistence type="predicted"/>
<dbReference type="EMBL" id="JAGKQH010000015">
    <property type="protein sequence ID" value="KAG6578752.1"/>
    <property type="molecule type" value="Genomic_DNA"/>
</dbReference>
<reference evidence="2 3" key="1">
    <citation type="journal article" date="2021" name="Hortic Res">
        <title>The domestication of Cucurbita argyrosperma as revealed by the genome of its wild relative.</title>
        <authorList>
            <person name="Barrera-Redondo J."/>
            <person name="Sanchez-de la Vega G."/>
            <person name="Aguirre-Liguori J.A."/>
            <person name="Castellanos-Morales G."/>
            <person name="Gutierrez-Guerrero Y.T."/>
            <person name="Aguirre-Dugua X."/>
            <person name="Aguirre-Planter E."/>
            <person name="Tenaillon M.I."/>
            <person name="Lira-Saade R."/>
            <person name="Eguiarte L.E."/>
        </authorList>
    </citation>
    <scope>NUCLEOTIDE SEQUENCE [LARGE SCALE GENOMIC DNA]</scope>
    <source>
        <strain evidence="2">JBR-2021</strain>
    </source>
</reference>
<gene>
    <name evidence="2" type="ORF">SDJN03_23200</name>
</gene>
<organism evidence="2 3">
    <name type="scientific">Cucurbita argyrosperma subsp. sororia</name>
    <dbReference type="NCBI Taxonomy" id="37648"/>
    <lineage>
        <taxon>Eukaryota</taxon>
        <taxon>Viridiplantae</taxon>
        <taxon>Streptophyta</taxon>
        <taxon>Embryophyta</taxon>
        <taxon>Tracheophyta</taxon>
        <taxon>Spermatophyta</taxon>
        <taxon>Magnoliopsida</taxon>
        <taxon>eudicotyledons</taxon>
        <taxon>Gunneridae</taxon>
        <taxon>Pentapetalae</taxon>
        <taxon>rosids</taxon>
        <taxon>fabids</taxon>
        <taxon>Cucurbitales</taxon>
        <taxon>Cucurbitaceae</taxon>
        <taxon>Cucurbiteae</taxon>
        <taxon>Cucurbita</taxon>
    </lineage>
</organism>
<dbReference type="AlphaFoldDB" id="A0AAV6MDB9"/>